<evidence type="ECO:0000256" key="1">
    <source>
        <dbReference type="SAM" id="MobiDB-lite"/>
    </source>
</evidence>
<keyword evidence="2" id="KW-0472">Membrane</keyword>
<dbReference type="AlphaFoldDB" id="A0A450TP42"/>
<reference evidence="3" key="1">
    <citation type="submission" date="2019-02" db="EMBL/GenBank/DDBJ databases">
        <authorList>
            <person name="Gruber-Vodicka R. H."/>
            <person name="Seah K. B. B."/>
        </authorList>
    </citation>
    <scope>NUCLEOTIDE SEQUENCE</scope>
    <source>
        <strain evidence="3">BECK_BZ131</strain>
    </source>
</reference>
<keyword evidence="2" id="KW-0812">Transmembrane</keyword>
<sequence length="98" mass="10868">MSNDNVLSFPPENDARRSSGGGGGSGNLLERITRLEIIVDHVKEVGAKKEDVSNLELTMQKAISDAMEKIDQKHTTHYRWIIGVLVSLLLASIIYFTK</sequence>
<feature type="transmembrane region" description="Helical" evidence="2">
    <location>
        <begin position="77"/>
        <end position="96"/>
    </location>
</feature>
<name>A0A450TP42_9GAMM</name>
<evidence type="ECO:0000313" key="3">
    <source>
        <dbReference type="EMBL" id="VFJ69633.1"/>
    </source>
</evidence>
<accession>A0A450TP42</accession>
<evidence type="ECO:0000256" key="2">
    <source>
        <dbReference type="SAM" id="Phobius"/>
    </source>
</evidence>
<evidence type="ECO:0008006" key="4">
    <source>
        <dbReference type="Google" id="ProtNLM"/>
    </source>
</evidence>
<keyword evidence="2" id="KW-1133">Transmembrane helix</keyword>
<gene>
    <name evidence="3" type="ORF">BECKFW1821C_GA0114237_101931</name>
</gene>
<dbReference type="EMBL" id="CAADFE010000019">
    <property type="protein sequence ID" value="VFJ69633.1"/>
    <property type="molecule type" value="Genomic_DNA"/>
</dbReference>
<protein>
    <recommendedName>
        <fullName evidence="4">Haemolysin XhlA</fullName>
    </recommendedName>
</protein>
<proteinExistence type="predicted"/>
<organism evidence="3">
    <name type="scientific">Candidatus Kentrum sp. FW</name>
    <dbReference type="NCBI Taxonomy" id="2126338"/>
    <lineage>
        <taxon>Bacteria</taxon>
        <taxon>Pseudomonadati</taxon>
        <taxon>Pseudomonadota</taxon>
        <taxon>Gammaproteobacteria</taxon>
        <taxon>Candidatus Kentrum</taxon>
    </lineage>
</organism>
<feature type="region of interest" description="Disordered" evidence="1">
    <location>
        <begin position="1"/>
        <end position="28"/>
    </location>
</feature>